<dbReference type="InParanoid" id="A0A1B6PR75"/>
<feature type="region of interest" description="Disordered" evidence="1">
    <location>
        <begin position="48"/>
        <end position="78"/>
    </location>
</feature>
<keyword evidence="3" id="KW-1185">Reference proteome</keyword>
<dbReference type="Gramene" id="KXG28167">
    <property type="protein sequence ID" value="KXG28167"/>
    <property type="gene ID" value="SORBI_3005G092800"/>
</dbReference>
<reference evidence="2 3" key="1">
    <citation type="journal article" date="2009" name="Nature">
        <title>The Sorghum bicolor genome and the diversification of grasses.</title>
        <authorList>
            <person name="Paterson A.H."/>
            <person name="Bowers J.E."/>
            <person name="Bruggmann R."/>
            <person name="Dubchak I."/>
            <person name="Grimwood J."/>
            <person name="Gundlach H."/>
            <person name="Haberer G."/>
            <person name="Hellsten U."/>
            <person name="Mitros T."/>
            <person name="Poliakov A."/>
            <person name="Schmutz J."/>
            <person name="Spannagl M."/>
            <person name="Tang H."/>
            <person name="Wang X."/>
            <person name="Wicker T."/>
            <person name="Bharti A.K."/>
            <person name="Chapman J."/>
            <person name="Feltus F.A."/>
            <person name="Gowik U."/>
            <person name="Grigoriev I.V."/>
            <person name="Lyons E."/>
            <person name="Maher C.A."/>
            <person name="Martis M."/>
            <person name="Narechania A."/>
            <person name="Otillar R.P."/>
            <person name="Penning B.W."/>
            <person name="Salamov A.A."/>
            <person name="Wang Y."/>
            <person name="Zhang L."/>
            <person name="Carpita N.C."/>
            <person name="Freeling M."/>
            <person name="Gingle A.R."/>
            <person name="Hash C.T."/>
            <person name="Keller B."/>
            <person name="Klein P."/>
            <person name="Kresovich S."/>
            <person name="McCann M.C."/>
            <person name="Ming R."/>
            <person name="Peterson D.G."/>
            <person name="Mehboob-ur-Rahman"/>
            <person name="Ware D."/>
            <person name="Westhoff P."/>
            <person name="Mayer K.F."/>
            <person name="Messing J."/>
            <person name="Rokhsar D.S."/>
        </authorList>
    </citation>
    <scope>NUCLEOTIDE SEQUENCE [LARGE SCALE GENOMIC DNA]</scope>
    <source>
        <strain evidence="3">cv. BTx623</strain>
    </source>
</reference>
<feature type="compositionally biased region" description="Polar residues" evidence="1">
    <location>
        <begin position="65"/>
        <end position="78"/>
    </location>
</feature>
<sequence>MAAAAATADPPGYFVGRPLHYQEQQPQAVPSPAPAVDDHKAVNAQVPGYYAGRVPPRRGEDTEHNTNGNAGAADQQNREQSFFAKWFAGCFSGSR</sequence>
<feature type="region of interest" description="Disordered" evidence="1">
    <location>
        <begin position="1"/>
        <end position="36"/>
    </location>
</feature>
<proteinExistence type="predicted"/>
<organism evidence="2 3">
    <name type="scientific">Sorghum bicolor</name>
    <name type="common">Sorghum</name>
    <name type="synonym">Sorghum vulgare</name>
    <dbReference type="NCBI Taxonomy" id="4558"/>
    <lineage>
        <taxon>Eukaryota</taxon>
        <taxon>Viridiplantae</taxon>
        <taxon>Streptophyta</taxon>
        <taxon>Embryophyta</taxon>
        <taxon>Tracheophyta</taxon>
        <taxon>Spermatophyta</taxon>
        <taxon>Magnoliopsida</taxon>
        <taxon>Liliopsida</taxon>
        <taxon>Poales</taxon>
        <taxon>Poaceae</taxon>
        <taxon>PACMAD clade</taxon>
        <taxon>Panicoideae</taxon>
        <taxon>Andropogonodae</taxon>
        <taxon>Andropogoneae</taxon>
        <taxon>Sorghinae</taxon>
        <taxon>Sorghum</taxon>
    </lineage>
</organism>
<dbReference type="AlphaFoldDB" id="A0A1B6PR75"/>
<dbReference type="Proteomes" id="UP000000768">
    <property type="component" value="Chromosome 5"/>
</dbReference>
<evidence type="ECO:0000313" key="3">
    <source>
        <dbReference type="Proteomes" id="UP000000768"/>
    </source>
</evidence>
<dbReference type="FunCoup" id="A0A1B6PR75">
    <property type="interactions" value="372"/>
</dbReference>
<accession>A0A1B6PR75</accession>
<name>A0A1B6PR75_SORBI</name>
<reference evidence="3" key="2">
    <citation type="journal article" date="2018" name="Plant J.">
        <title>The Sorghum bicolor reference genome: improved assembly, gene annotations, a transcriptome atlas, and signatures of genome organization.</title>
        <authorList>
            <person name="McCormick R.F."/>
            <person name="Truong S.K."/>
            <person name="Sreedasyam A."/>
            <person name="Jenkins J."/>
            <person name="Shu S."/>
            <person name="Sims D."/>
            <person name="Kennedy M."/>
            <person name="Amirebrahimi M."/>
            <person name="Weers B.D."/>
            <person name="McKinley B."/>
            <person name="Mattison A."/>
            <person name="Morishige D.T."/>
            <person name="Grimwood J."/>
            <person name="Schmutz J."/>
            <person name="Mullet J.E."/>
        </authorList>
    </citation>
    <scope>NUCLEOTIDE SEQUENCE [LARGE SCALE GENOMIC DNA]</scope>
    <source>
        <strain evidence="3">cv. BTx623</strain>
    </source>
</reference>
<protein>
    <submittedName>
        <fullName evidence="2">Uncharacterized protein</fullName>
    </submittedName>
</protein>
<dbReference type="EMBL" id="CM000764">
    <property type="protein sequence ID" value="KXG28167.1"/>
    <property type="molecule type" value="Genomic_DNA"/>
</dbReference>
<gene>
    <name evidence="2" type="ORF">SORBI_3005G092800</name>
</gene>
<evidence type="ECO:0000256" key="1">
    <source>
        <dbReference type="SAM" id="MobiDB-lite"/>
    </source>
</evidence>
<evidence type="ECO:0000313" key="2">
    <source>
        <dbReference type="EMBL" id="KXG28167.1"/>
    </source>
</evidence>